<sequence length="159" mass="18231">NLYLQDFLYDLNPSYRLPSQDTVKENLLTKMFFGHIEKKLNSLSNLIDFTISLDGWTDNSGNSIYGFMALKENKVKEVLLVNGIQITSAIACITDNPSNMNKIKQVLHEEYPNIISIRCCIHVFNLIVKDIVSFSDTVTVCKKTQKLVNFFNASHIWHQ</sequence>
<evidence type="ECO:0000313" key="1">
    <source>
        <dbReference type="EMBL" id="CAG8794479.1"/>
    </source>
</evidence>
<comment type="caution">
    <text evidence="1">The sequence shown here is derived from an EMBL/GenBank/DDBJ whole genome shotgun (WGS) entry which is preliminary data.</text>
</comment>
<accession>A0ACA9RHE1</accession>
<keyword evidence="2" id="KW-1185">Reference proteome</keyword>
<name>A0ACA9RHE1_9GLOM</name>
<gene>
    <name evidence="1" type="ORF">SPELUC_LOCUS17527</name>
</gene>
<dbReference type="Proteomes" id="UP000789366">
    <property type="component" value="Unassembled WGS sequence"/>
</dbReference>
<feature type="non-terminal residue" evidence="1">
    <location>
        <position position="1"/>
    </location>
</feature>
<feature type="non-terminal residue" evidence="1">
    <location>
        <position position="159"/>
    </location>
</feature>
<protein>
    <submittedName>
        <fullName evidence="1">13998_t:CDS:1</fullName>
    </submittedName>
</protein>
<reference evidence="1" key="1">
    <citation type="submission" date="2021-06" db="EMBL/GenBank/DDBJ databases">
        <authorList>
            <person name="Kallberg Y."/>
            <person name="Tangrot J."/>
            <person name="Rosling A."/>
        </authorList>
    </citation>
    <scope>NUCLEOTIDE SEQUENCE</scope>
    <source>
        <strain evidence="1">28 12/20/2015</strain>
    </source>
</reference>
<proteinExistence type="predicted"/>
<dbReference type="EMBL" id="CAJVPW010072512">
    <property type="protein sequence ID" value="CAG8794479.1"/>
    <property type="molecule type" value="Genomic_DNA"/>
</dbReference>
<evidence type="ECO:0000313" key="2">
    <source>
        <dbReference type="Proteomes" id="UP000789366"/>
    </source>
</evidence>
<organism evidence="1 2">
    <name type="scientific">Cetraspora pellucida</name>
    <dbReference type="NCBI Taxonomy" id="1433469"/>
    <lineage>
        <taxon>Eukaryota</taxon>
        <taxon>Fungi</taxon>
        <taxon>Fungi incertae sedis</taxon>
        <taxon>Mucoromycota</taxon>
        <taxon>Glomeromycotina</taxon>
        <taxon>Glomeromycetes</taxon>
        <taxon>Diversisporales</taxon>
        <taxon>Gigasporaceae</taxon>
        <taxon>Cetraspora</taxon>
    </lineage>
</organism>